<dbReference type="Gene3D" id="3.30.160.60">
    <property type="entry name" value="Classic Zinc Finger"/>
    <property type="match status" value="1"/>
</dbReference>
<dbReference type="InterPro" id="IPR007219">
    <property type="entry name" value="XnlR_reg_dom"/>
</dbReference>
<dbReference type="PROSITE" id="PS00028">
    <property type="entry name" value="ZINC_FINGER_C2H2_1"/>
    <property type="match status" value="2"/>
</dbReference>
<keyword evidence="11" id="KW-1185">Reference proteome</keyword>
<evidence type="ECO:0000256" key="4">
    <source>
        <dbReference type="ARBA" id="ARBA00023163"/>
    </source>
</evidence>
<dbReference type="PROSITE" id="PS50048">
    <property type="entry name" value="ZN2_CY6_FUNGAL_2"/>
    <property type="match status" value="1"/>
</dbReference>
<dbReference type="Pfam" id="PF00096">
    <property type="entry name" value="zf-C2H2"/>
    <property type="match status" value="2"/>
</dbReference>
<organism evidence="10 11">
    <name type="scientific">Hyaloscypha hepaticicola</name>
    <dbReference type="NCBI Taxonomy" id="2082293"/>
    <lineage>
        <taxon>Eukaryota</taxon>
        <taxon>Fungi</taxon>
        <taxon>Dikarya</taxon>
        <taxon>Ascomycota</taxon>
        <taxon>Pezizomycotina</taxon>
        <taxon>Leotiomycetes</taxon>
        <taxon>Helotiales</taxon>
        <taxon>Hyaloscyphaceae</taxon>
        <taxon>Hyaloscypha</taxon>
    </lineage>
</organism>
<dbReference type="GO" id="GO:0000981">
    <property type="term" value="F:DNA-binding transcription factor activity, RNA polymerase II-specific"/>
    <property type="evidence" value="ECO:0007669"/>
    <property type="project" value="InterPro"/>
</dbReference>
<dbReference type="STRING" id="1745343.A0A2J6Q5Y7"/>
<protein>
    <recommendedName>
        <fullName evidence="12">C2H2 type zinc finger domain protein</fullName>
    </recommendedName>
</protein>
<dbReference type="PANTHER" id="PTHR47660">
    <property type="entry name" value="TRANSCRIPTION FACTOR WITH C2H2 AND ZN(2)-CYS(6) DNA BINDING DOMAIN (EUROFUNG)-RELATED-RELATED"/>
    <property type="match status" value="1"/>
</dbReference>
<keyword evidence="2" id="KW-0862">Zinc</keyword>
<dbReference type="SMART" id="SM00066">
    <property type="entry name" value="GAL4"/>
    <property type="match status" value="1"/>
</dbReference>
<evidence type="ECO:0000313" key="10">
    <source>
        <dbReference type="EMBL" id="PMD21682.1"/>
    </source>
</evidence>
<dbReference type="InterPro" id="IPR013087">
    <property type="entry name" value="Znf_C2H2_type"/>
</dbReference>
<dbReference type="Gene3D" id="4.10.240.10">
    <property type="entry name" value="Zn(2)-C6 fungal-type DNA-binding domain"/>
    <property type="match status" value="1"/>
</dbReference>
<dbReference type="InterPro" id="IPR036236">
    <property type="entry name" value="Znf_C2H2_sf"/>
</dbReference>
<dbReference type="EMBL" id="KZ613480">
    <property type="protein sequence ID" value="PMD21682.1"/>
    <property type="molecule type" value="Genomic_DNA"/>
</dbReference>
<keyword evidence="6" id="KW-0863">Zinc-finger</keyword>
<dbReference type="GO" id="GO:0003677">
    <property type="term" value="F:DNA binding"/>
    <property type="evidence" value="ECO:0007669"/>
    <property type="project" value="InterPro"/>
</dbReference>
<dbReference type="SUPFAM" id="SSF57667">
    <property type="entry name" value="beta-beta-alpha zinc fingers"/>
    <property type="match status" value="1"/>
</dbReference>
<feature type="compositionally biased region" description="Polar residues" evidence="7">
    <location>
        <begin position="150"/>
        <end position="161"/>
    </location>
</feature>
<dbReference type="InterPro" id="IPR001138">
    <property type="entry name" value="Zn2Cys6_DnaBD"/>
</dbReference>
<keyword evidence="5" id="KW-0539">Nucleus</keyword>
<dbReference type="OrthoDB" id="654211at2759"/>
<evidence type="ECO:0000259" key="8">
    <source>
        <dbReference type="PROSITE" id="PS50048"/>
    </source>
</evidence>
<evidence type="ECO:0000256" key="7">
    <source>
        <dbReference type="SAM" id="MobiDB-lite"/>
    </source>
</evidence>
<dbReference type="PROSITE" id="PS00463">
    <property type="entry name" value="ZN2_CY6_FUNGAL_1"/>
    <property type="match status" value="1"/>
</dbReference>
<evidence type="ECO:0000256" key="5">
    <source>
        <dbReference type="ARBA" id="ARBA00023242"/>
    </source>
</evidence>
<keyword evidence="4" id="KW-0804">Transcription</keyword>
<dbReference type="GO" id="GO:0006351">
    <property type="term" value="P:DNA-templated transcription"/>
    <property type="evidence" value="ECO:0007669"/>
    <property type="project" value="InterPro"/>
</dbReference>
<accession>A0A2J6Q5Y7</accession>
<dbReference type="SMART" id="SM00355">
    <property type="entry name" value="ZnF_C2H2"/>
    <property type="match status" value="2"/>
</dbReference>
<name>A0A2J6Q5Y7_9HELO</name>
<dbReference type="InterPro" id="IPR036864">
    <property type="entry name" value="Zn2-C6_fun-type_DNA-bd_sf"/>
</dbReference>
<dbReference type="Proteomes" id="UP000235672">
    <property type="component" value="Unassembled WGS sequence"/>
</dbReference>
<evidence type="ECO:0000256" key="2">
    <source>
        <dbReference type="ARBA" id="ARBA00022833"/>
    </source>
</evidence>
<keyword evidence="1" id="KW-0479">Metal-binding</keyword>
<evidence type="ECO:0000313" key="11">
    <source>
        <dbReference type="Proteomes" id="UP000235672"/>
    </source>
</evidence>
<dbReference type="AlphaFoldDB" id="A0A2J6Q5Y7"/>
<proteinExistence type="predicted"/>
<evidence type="ECO:0000256" key="3">
    <source>
        <dbReference type="ARBA" id="ARBA00023015"/>
    </source>
</evidence>
<dbReference type="Pfam" id="PF04082">
    <property type="entry name" value="Fungal_trans"/>
    <property type="match status" value="1"/>
</dbReference>
<keyword evidence="3" id="KW-0805">Transcription regulation</keyword>
<evidence type="ECO:0000256" key="6">
    <source>
        <dbReference type="PROSITE-ProRule" id="PRU00042"/>
    </source>
</evidence>
<dbReference type="GO" id="GO:0008270">
    <property type="term" value="F:zinc ion binding"/>
    <property type="evidence" value="ECO:0007669"/>
    <property type="project" value="UniProtKB-KW"/>
</dbReference>
<reference evidence="10 11" key="1">
    <citation type="submission" date="2016-05" db="EMBL/GenBank/DDBJ databases">
        <title>A degradative enzymes factory behind the ericoid mycorrhizal symbiosis.</title>
        <authorList>
            <consortium name="DOE Joint Genome Institute"/>
            <person name="Martino E."/>
            <person name="Morin E."/>
            <person name="Grelet G."/>
            <person name="Kuo A."/>
            <person name="Kohler A."/>
            <person name="Daghino S."/>
            <person name="Barry K."/>
            <person name="Choi C."/>
            <person name="Cichocki N."/>
            <person name="Clum A."/>
            <person name="Copeland A."/>
            <person name="Hainaut M."/>
            <person name="Haridas S."/>
            <person name="Labutti K."/>
            <person name="Lindquist E."/>
            <person name="Lipzen A."/>
            <person name="Khouja H.-R."/>
            <person name="Murat C."/>
            <person name="Ohm R."/>
            <person name="Olson A."/>
            <person name="Spatafora J."/>
            <person name="Veneault-Fourrey C."/>
            <person name="Henrissat B."/>
            <person name="Grigoriev I."/>
            <person name="Martin F."/>
            <person name="Perotto S."/>
        </authorList>
    </citation>
    <scope>NUCLEOTIDE SEQUENCE [LARGE SCALE GENOMIC DNA]</scope>
    <source>
        <strain evidence="10 11">UAMH 7357</strain>
    </source>
</reference>
<sequence>MEYRQFHCQADGCGRSFTRKEHLTRHERSHNSANLQTCHVCHRKFNRSDSLLRHLAKHGSVFKPNPSGRSKRACITCHAGKIKCDGNEKCSTCIKKGLECKYRAQDEIQSSASPVDGKESMIWQDSTSQRSSGKEQEQRSKSNKDMETFGTPTLQASASTETSKRGAFGNGNARPLPLASSSLFRAPNVPGLVDWAAVRIRTDSNAQNISPASGGELDLKLDTDSERYLELYYLHFHHRWPIFHRSSLADEDTITIVTLSMVVIGAWLEGSLEARKRALHLHEKLVAIIRPQLNNFTARDKFQDSLSACLCQAALLAIVFGLYSGRESILSKVLILRSMLVAVLRDVGFFDSNSVWVDEKPGYFLPLRLVKMNQRIMLAAYLFKIDTCLSLVHNQPAVLMSEELHYSLQPTYSLWNADGLPTWESRQSREPIFRSDTSLYNMINESASDSLLFREYPILIEDIQHYICAIQPSIWKLSDHGEYSNDCEISRVLQKDTLRRRLEVLKDRLDRIASQSSNNLQFTDDQFLPYRHYFGFDDQSLPGWQDSITARVKDLLFDTFILYNLFSLHLYAEIGTFSKIAKDQSLDPLREASERHGQLREQRQLHVRTWIGTPTARQALCHAVAILHAHQNSGPNLHDTQNIKNHTLEPMAYAALAVGALVVWAYSTFNKVGCETCFLGSRPNTFHVVELTNWTTACPQAAKKKETWIDMGSAIPVQLHGIELCKCNADLLTNLFRIYLPADWELANVIAPGLFSRQESLQAS</sequence>
<dbReference type="PANTHER" id="PTHR47660:SF2">
    <property type="entry name" value="TRANSCRIPTION FACTOR WITH C2H2 AND ZN(2)-CYS(6) DNA BINDING DOMAIN (EUROFUNG)"/>
    <property type="match status" value="1"/>
</dbReference>
<evidence type="ECO:0000259" key="9">
    <source>
        <dbReference type="PROSITE" id="PS50157"/>
    </source>
</evidence>
<dbReference type="SUPFAM" id="SSF57701">
    <property type="entry name" value="Zn2/Cys6 DNA-binding domain"/>
    <property type="match status" value="1"/>
</dbReference>
<dbReference type="PROSITE" id="PS50157">
    <property type="entry name" value="ZINC_FINGER_C2H2_2"/>
    <property type="match status" value="2"/>
</dbReference>
<dbReference type="Pfam" id="PF00172">
    <property type="entry name" value="Zn_clus"/>
    <property type="match status" value="1"/>
</dbReference>
<feature type="compositionally biased region" description="Basic and acidic residues" evidence="7">
    <location>
        <begin position="132"/>
        <end position="147"/>
    </location>
</feature>
<feature type="domain" description="C2H2-type" evidence="9">
    <location>
        <begin position="6"/>
        <end position="35"/>
    </location>
</feature>
<dbReference type="CDD" id="cd00067">
    <property type="entry name" value="GAL4"/>
    <property type="match status" value="1"/>
</dbReference>
<feature type="domain" description="Zn(2)-C6 fungal-type" evidence="8">
    <location>
        <begin position="73"/>
        <end position="102"/>
    </location>
</feature>
<gene>
    <name evidence="10" type="ORF">NA56DRAFT_720076</name>
</gene>
<evidence type="ECO:0008006" key="12">
    <source>
        <dbReference type="Google" id="ProtNLM"/>
    </source>
</evidence>
<feature type="region of interest" description="Disordered" evidence="7">
    <location>
        <begin position="110"/>
        <end position="171"/>
    </location>
</feature>
<evidence type="ECO:0000256" key="1">
    <source>
        <dbReference type="ARBA" id="ARBA00022723"/>
    </source>
</evidence>
<feature type="domain" description="C2H2-type" evidence="9">
    <location>
        <begin position="36"/>
        <end position="58"/>
    </location>
</feature>